<dbReference type="PANTHER" id="PTHR43826">
    <property type="entry name" value="GLUCOSE-6-PHOSPHATE EXCHANGER SLC37A4"/>
    <property type="match status" value="1"/>
</dbReference>
<evidence type="ECO:0000256" key="1">
    <source>
        <dbReference type="ARBA" id="ARBA00004127"/>
    </source>
</evidence>
<feature type="region of interest" description="Disordered" evidence="5">
    <location>
        <begin position="433"/>
        <end position="475"/>
    </location>
</feature>
<dbReference type="Pfam" id="PF07690">
    <property type="entry name" value="MFS_1"/>
    <property type="match status" value="1"/>
</dbReference>
<organism evidence="8 9">
    <name type="scientific">Triparma laevis f. longispina</name>
    <dbReference type="NCBI Taxonomy" id="1714387"/>
    <lineage>
        <taxon>Eukaryota</taxon>
        <taxon>Sar</taxon>
        <taxon>Stramenopiles</taxon>
        <taxon>Ochrophyta</taxon>
        <taxon>Bolidophyceae</taxon>
        <taxon>Parmales</taxon>
        <taxon>Triparmaceae</taxon>
        <taxon>Triparma</taxon>
    </lineage>
</organism>
<evidence type="ECO:0000313" key="9">
    <source>
        <dbReference type="Proteomes" id="UP001165122"/>
    </source>
</evidence>
<keyword evidence="2 6" id="KW-0812">Transmembrane</keyword>
<evidence type="ECO:0000256" key="2">
    <source>
        <dbReference type="ARBA" id="ARBA00022692"/>
    </source>
</evidence>
<dbReference type="SUPFAM" id="SSF103473">
    <property type="entry name" value="MFS general substrate transporter"/>
    <property type="match status" value="1"/>
</dbReference>
<keyword evidence="9" id="KW-1185">Reference proteome</keyword>
<dbReference type="EMBL" id="BRXW01000204">
    <property type="protein sequence ID" value="GMI13936.1"/>
    <property type="molecule type" value="Genomic_DNA"/>
</dbReference>
<dbReference type="Gene3D" id="1.20.1250.20">
    <property type="entry name" value="MFS general substrate transporter like domains"/>
    <property type="match status" value="2"/>
</dbReference>
<evidence type="ECO:0000259" key="7">
    <source>
        <dbReference type="PROSITE" id="PS50850"/>
    </source>
</evidence>
<feature type="compositionally biased region" description="Basic and acidic residues" evidence="5">
    <location>
        <begin position="445"/>
        <end position="465"/>
    </location>
</feature>
<dbReference type="Proteomes" id="UP001165122">
    <property type="component" value="Unassembled WGS sequence"/>
</dbReference>
<dbReference type="OrthoDB" id="194491at2759"/>
<feature type="transmembrane region" description="Helical" evidence="6">
    <location>
        <begin position="91"/>
        <end position="109"/>
    </location>
</feature>
<evidence type="ECO:0000313" key="8">
    <source>
        <dbReference type="EMBL" id="GMI13936.1"/>
    </source>
</evidence>
<dbReference type="GO" id="GO:0012505">
    <property type="term" value="C:endomembrane system"/>
    <property type="evidence" value="ECO:0007669"/>
    <property type="project" value="UniProtKB-SubCell"/>
</dbReference>
<feature type="transmembrane region" description="Helical" evidence="6">
    <location>
        <begin position="183"/>
        <end position="201"/>
    </location>
</feature>
<protein>
    <recommendedName>
        <fullName evidence="7">Major facilitator superfamily (MFS) profile domain-containing protein</fullName>
    </recommendedName>
</protein>
<keyword evidence="4 6" id="KW-0472">Membrane</keyword>
<reference evidence="9" key="1">
    <citation type="journal article" date="2023" name="Commun. Biol.">
        <title>Genome analysis of Parmales, the sister group of diatoms, reveals the evolutionary specialization of diatoms from phago-mixotrophs to photoautotrophs.</title>
        <authorList>
            <person name="Ban H."/>
            <person name="Sato S."/>
            <person name="Yoshikawa S."/>
            <person name="Yamada K."/>
            <person name="Nakamura Y."/>
            <person name="Ichinomiya M."/>
            <person name="Sato N."/>
            <person name="Blanc-Mathieu R."/>
            <person name="Endo H."/>
            <person name="Kuwata A."/>
            <person name="Ogata H."/>
        </authorList>
    </citation>
    <scope>NUCLEOTIDE SEQUENCE [LARGE SCALE GENOMIC DNA]</scope>
    <source>
        <strain evidence="9">NIES 3700</strain>
    </source>
</reference>
<dbReference type="PROSITE" id="PS50850">
    <property type="entry name" value="MFS"/>
    <property type="match status" value="1"/>
</dbReference>
<feature type="compositionally biased region" description="Polar residues" evidence="5">
    <location>
        <begin position="466"/>
        <end position="475"/>
    </location>
</feature>
<feature type="transmembrane region" description="Helical" evidence="6">
    <location>
        <begin position="269"/>
        <end position="290"/>
    </location>
</feature>
<feature type="transmembrane region" description="Helical" evidence="6">
    <location>
        <begin position="150"/>
        <end position="171"/>
    </location>
</feature>
<sequence length="475" mass="50938">MSSTAMSSPPAPTPSLYFNKLNIIIFLTYVTSAASVAAPVVLISSIASDLHSPSESESSFSAKVAGYATLGTSLGKALMGFVGDSMGARRTMILSFLCMAGGLVLYSLGDTALSIGMANAVIEYFNSVHWPCSAIILATHYKNDPEGLEAGIFLLSLSSRFGAVTSMPLIALINSWLGWRKTAFYSAGFSILGLLSAIFMVEDAPQKRNEPQGQLLTLTSVVKSLKAVLGNKIWWLVAGAQIGNGMIRTSERVVGSFYSETGGVGDDSAGSLTVVVSIGFLFSVLIFGSMFTKMGNKNKVRFVSIMYLGSILCVLGLGFLSLPFVSSSIYLEVALTFGMTSLMGVQYYQVPTMLASTFGENKGLCSSYIDGVAYASTSILWSGLSWVVKQGDYGWLYGWSSVAFTVVCSMILCNKFCNKFWAVDGKGNPAQYSKLGGQDEDDDDMRGTEYHDVVGDDDEENRRSFSPDTFTTKNA</sequence>
<dbReference type="GO" id="GO:0035435">
    <property type="term" value="P:phosphate ion transmembrane transport"/>
    <property type="evidence" value="ECO:0007669"/>
    <property type="project" value="TreeGrafter"/>
</dbReference>
<dbReference type="InterPro" id="IPR036259">
    <property type="entry name" value="MFS_trans_sf"/>
</dbReference>
<evidence type="ECO:0000256" key="4">
    <source>
        <dbReference type="ARBA" id="ARBA00023136"/>
    </source>
</evidence>
<dbReference type="InterPro" id="IPR020846">
    <property type="entry name" value="MFS_dom"/>
</dbReference>
<feature type="transmembrane region" description="Helical" evidence="6">
    <location>
        <begin position="302"/>
        <end position="322"/>
    </location>
</feature>
<name>A0A9W7FKZ0_9STRA</name>
<feature type="transmembrane region" description="Helical" evidence="6">
    <location>
        <begin position="21"/>
        <end position="48"/>
    </location>
</feature>
<dbReference type="InterPro" id="IPR011701">
    <property type="entry name" value="MFS"/>
</dbReference>
<dbReference type="PANTHER" id="PTHR43826:SF8">
    <property type="entry name" value="MAJOR FACILITATOR SUPERFAMILY (MFS) PROFILE DOMAIN-CONTAINING PROTEIN"/>
    <property type="match status" value="1"/>
</dbReference>
<dbReference type="AlphaFoldDB" id="A0A9W7FKZ0"/>
<dbReference type="GO" id="GO:0061513">
    <property type="term" value="F:glucose 6-phosphate:phosphate antiporter activity"/>
    <property type="evidence" value="ECO:0007669"/>
    <property type="project" value="TreeGrafter"/>
</dbReference>
<evidence type="ECO:0000256" key="5">
    <source>
        <dbReference type="SAM" id="MobiDB-lite"/>
    </source>
</evidence>
<accession>A0A9W7FKZ0</accession>
<keyword evidence="3 6" id="KW-1133">Transmembrane helix</keyword>
<feature type="domain" description="Major facilitator superfamily (MFS) profile" evidence="7">
    <location>
        <begin position="21"/>
        <end position="426"/>
    </location>
</feature>
<gene>
    <name evidence="8" type="ORF">TrLO_g4220</name>
</gene>
<feature type="transmembrane region" description="Helical" evidence="6">
    <location>
        <begin position="394"/>
        <end position="413"/>
    </location>
</feature>
<evidence type="ECO:0000256" key="3">
    <source>
        <dbReference type="ARBA" id="ARBA00022989"/>
    </source>
</evidence>
<dbReference type="CDD" id="cd06174">
    <property type="entry name" value="MFS"/>
    <property type="match status" value="1"/>
</dbReference>
<proteinExistence type="predicted"/>
<comment type="subcellular location">
    <subcellularLocation>
        <location evidence="1">Endomembrane system</location>
        <topology evidence="1">Multi-pass membrane protein</topology>
    </subcellularLocation>
</comment>
<dbReference type="GO" id="GO:0016020">
    <property type="term" value="C:membrane"/>
    <property type="evidence" value="ECO:0007669"/>
    <property type="project" value="UniProtKB-ARBA"/>
</dbReference>
<dbReference type="InterPro" id="IPR051337">
    <property type="entry name" value="OPA_Antiporter"/>
</dbReference>
<evidence type="ECO:0000256" key="6">
    <source>
        <dbReference type="SAM" id="Phobius"/>
    </source>
</evidence>
<comment type="caution">
    <text evidence="8">The sequence shown here is derived from an EMBL/GenBank/DDBJ whole genome shotgun (WGS) entry which is preliminary data.</text>
</comment>
<feature type="transmembrane region" description="Helical" evidence="6">
    <location>
        <begin position="328"/>
        <end position="348"/>
    </location>
</feature>
<feature type="transmembrane region" description="Helical" evidence="6">
    <location>
        <begin position="368"/>
        <end position="388"/>
    </location>
</feature>